<dbReference type="EMBL" id="JASCZI010000387">
    <property type="protein sequence ID" value="MED6111502.1"/>
    <property type="molecule type" value="Genomic_DNA"/>
</dbReference>
<feature type="region of interest" description="Disordered" evidence="1">
    <location>
        <begin position="1"/>
        <end position="23"/>
    </location>
</feature>
<evidence type="ECO:0000313" key="3">
    <source>
        <dbReference type="Proteomes" id="UP001341840"/>
    </source>
</evidence>
<proteinExistence type="predicted"/>
<protein>
    <submittedName>
        <fullName evidence="2">Uncharacterized protein</fullName>
    </submittedName>
</protein>
<feature type="compositionally biased region" description="Polar residues" evidence="1">
    <location>
        <begin position="12"/>
        <end position="23"/>
    </location>
</feature>
<feature type="region of interest" description="Disordered" evidence="1">
    <location>
        <begin position="35"/>
        <end position="144"/>
    </location>
</feature>
<reference evidence="2 3" key="1">
    <citation type="journal article" date="2023" name="Plants (Basel)">
        <title>Bridging the Gap: Combining Genomics and Transcriptomics Approaches to Understand Stylosanthes scabra, an Orphan Legume from the Brazilian Caatinga.</title>
        <authorList>
            <person name="Ferreira-Neto J.R.C."/>
            <person name="da Silva M.D."/>
            <person name="Binneck E."/>
            <person name="de Melo N.F."/>
            <person name="da Silva R.H."/>
            <person name="de Melo A.L.T.M."/>
            <person name="Pandolfi V."/>
            <person name="Bustamante F.O."/>
            <person name="Brasileiro-Vidal A.C."/>
            <person name="Benko-Iseppon A.M."/>
        </authorList>
    </citation>
    <scope>NUCLEOTIDE SEQUENCE [LARGE SCALE GENOMIC DNA]</scope>
    <source>
        <tissue evidence="2">Leaves</tissue>
    </source>
</reference>
<comment type="caution">
    <text evidence="2">The sequence shown here is derived from an EMBL/GenBank/DDBJ whole genome shotgun (WGS) entry which is preliminary data.</text>
</comment>
<dbReference type="Proteomes" id="UP001341840">
    <property type="component" value="Unassembled WGS sequence"/>
</dbReference>
<evidence type="ECO:0000256" key="1">
    <source>
        <dbReference type="SAM" id="MobiDB-lite"/>
    </source>
</evidence>
<keyword evidence="3" id="KW-1185">Reference proteome</keyword>
<sequence>MLASKHAALGFNPQQLKLSLENPNISSVTLDSSVFELSNGEEEAESEGRQRPRARDGYSRGDSYRPIDEAVRVGSDPSRTTTKTKTERRPNDEGENKSQLYRRLEIEGEGAPSLLGQEARAMSNTDSIREDQSEWQSWGCERDA</sequence>
<name>A0ABU6QI95_9FABA</name>
<gene>
    <name evidence="2" type="ORF">PIB30_052832</name>
</gene>
<feature type="compositionally biased region" description="Basic and acidic residues" evidence="1">
    <location>
        <begin position="84"/>
        <end position="106"/>
    </location>
</feature>
<feature type="compositionally biased region" description="Basic and acidic residues" evidence="1">
    <location>
        <begin position="46"/>
        <end position="71"/>
    </location>
</feature>
<organism evidence="2 3">
    <name type="scientific">Stylosanthes scabra</name>
    <dbReference type="NCBI Taxonomy" id="79078"/>
    <lineage>
        <taxon>Eukaryota</taxon>
        <taxon>Viridiplantae</taxon>
        <taxon>Streptophyta</taxon>
        <taxon>Embryophyta</taxon>
        <taxon>Tracheophyta</taxon>
        <taxon>Spermatophyta</taxon>
        <taxon>Magnoliopsida</taxon>
        <taxon>eudicotyledons</taxon>
        <taxon>Gunneridae</taxon>
        <taxon>Pentapetalae</taxon>
        <taxon>rosids</taxon>
        <taxon>fabids</taxon>
        <taxon>Fabales</taxon>
        <taxon>Fabaceae</taxon>
        <taxon>Papilionoideae</taxon>
        <taxon>50 kb inversion clade</taxon>
        <taxon>dalbergioids sensu lato</taxon>
        <taxon>Dalbergieae</taxon>
        <taxon>Pterocarpus clade</taxon>
        <taxon>Stylosanthes</taxon>
    </lineage>
</organism>
<evidence type="ECO:0000313" key="2">
    <source>
        <dbReference type="EMBL" id="MED6111502.1"/>
    </source>
</evidence>
<accession>A0ABU6QI95</accession>